<feature type="region of interest" description="Disordered" evidence="1">
    <location>
        <begin position="476"/>
        <end position="600"/>
    </location>
</feature>
<accession>A0AA89BSN7</accession>
<feature type="compositionally biased region" description="Polar residues" evidence="1">
    <location>
        <begin position="628"/>
        <end position="651"/>
    </location>
</feature>
<dbReference type="InterPro" id="IPR019169">
    <property type="entry name" value="Transmembrane_26"/>
</dbReference>
<evidence type="ECO:0000313" key="3">
    <source>
        <dbReference type="EMBL" id="KAK3092845.1"/>
    </source>
</evidence>
<evidence type="ECO:0008006" key="5">
    <source>
        <dbReference type="Google" id="ProtNLM"/>
    </source>
</evidence>
<feature type="compositionally biased region" description="Polar residues" evidence="1">
    <location>
        <begin position="763"/>
        <end position="797"/>
    </location>
</feature>
<feature type="compositionally biased region" description="Polar residues" evidence="1">
    <location>
        <begin position="697"/>
        <end position="721"/>
    </location>
</feature>
<feature type="compositionally biased region" description="Polar residues" evidence="1">
    <location>
        <begin position="535"/>
        <end position="565"/>
    </location>
</feature>
<keyword evidence="2" id="KW-0472">Membrane</keyword>
<sequence>MRRKGDIQHRNIKHKRLHINQRDPWATGADLGSPATQVTNDVVIRIAFSPCFLIYLMCVLPSLWLLEMDRFDLFDNILKNSNVSQTSDELSEIEGITLPIKLDNDTWVQILEQSFLVLLIFGRWILPHGALTRDELSGVLLIYIGSGSDVMELLIIFEEPEIHDDHALTLAFFAVWTLSLMQFTIMLPPNEKKEKPRPDESERDEEIQNQNGCCGCVDKCHCELLGLIIYTVLMDVPFLIVRMIALVKHRLLAYGIIFFALKNFMVILITIYRVVIIIHNKCKRKDKPVRKQQICVEEKIAKPTNSEKRDERKELDGMLVPHSNRNTENKETQTSNTQKFAVQNGITSNSNLKEADTKKTEESPVDTHKEKMHKEDTKKSLILKANVSEIKILKNTIVAESERDENKVVSKSDMNKSGHIANEDKKANSKIEGIKTMKHKEGTTLTTSNTVKNNIIVKTNKDNLANATYRENDTKKDGISVEKTKSTIDQNNIIPQKIEKSRTADQKSENKEGSRDAENIQSASQQRNANEHNVDTQNATNQKGDINTTVLCDMDLNQTTSNGPNQKHDPQIRDISNRENREESHKNIQNESTLKSVSSDTITGKNIVLSVESQKTIFTFEDSKSERQGITNVPNIGKQSNSQGNDSNAKGNNKKEIIPAVDQKGTTNNVNSLSGVIKPTPVSYYKDQKGNLIRPASKTSGILPNDNKQTSVSKTGNTQNGLKDESFSQKNVTPDTKNADMKKSSPVSFYKDEKGRLVRPLSRSKSSLSNKITQKDTSQNGKNQTITAQDTASQTDVENIEIEKSSSVPLPKDTNGHIRPPSRARSFLTRSNRVADANVTNSSPSE</sequence>
<reference evidence="3" key="1">
    <citation type="submission" date="2019-08" db="EMBL/GenBank/DDBJ databases">
        <title>The improved chromosome-level genome for the pearl oyster Pinctada fucata martensii using PacBio sequencing and Hi-C.</title>
        <authorList>
            <person name="Zheng Z."/>
        </authorList>
    </citation>
    <scope>NUCLEOTIDE SEQUENCE</scope>
    <source>
        <strain evidence="3">ZZ-2019</strain>
        <tissue evidence="3">Adductor muscle</tissue>
    </source>
</reference>
<dbReference type="Proteomes" id="UP001186944">
    <property type="component" value="Unassembled WGS sequence"/>
</dbReference>
<comment type="caution">
    <text evidence="3">The sequence shown here is derived from an EMBL/GenBank/DDBJ whole genome shotgun (WGS) entry which is preliminary data.</text>
</comment>
<feature type="compositionally biased region" description="Polar residues" evidence="1">
    <location>
        <begin position="664"/>
        <end position="674"/>
    </location>
</feature>
<organism evidence="3 4">
    <name type="scientific">Pinctada imbricata</name>
    <name type="common">Atlantic pearl-oyster</name>
    <name type="synonym">Pinctada martensii</name>
    <dbReference type="NCBI Taxonomy" id="66713"/>
    <lineage>
        <taxon>Eukaryota</taxon>
        <taxon>Metazoa</taxon>
        <taxon>Spiralia</taxon>
        <taxon>Lophotrochozoa</taxon>
        <taxon>Mollusca</taxon>
        <taxon>Bivalvia</taxon>
        <taxon>Autobranchia</taxon>
        <taxon>Pteriomorphia</taxon>
        <taxon>Pterioida</taxon>
        <taxon>Pterioidea</taxon>
        <taxon>Pteriidae</taxon>
        <taxon>Pinctada</taxon>
    </lineage>
</organism>
<evidence type="ECO:0000313" key="4">
    <source>
        <dbReference type="Proteomes" id="UP001186944"/>
    </source>
</evidence>
<evidence type="ECO:0000256" key="1">
    <source>
        <dbReference type="SAM" id="MobiDB-lite"/>
    </source>
</evidence>
<dbReference type="PANTHER" id="PTHR22168">
    <property type="entry name" value="TMEM26 PROTEIN"/>
    <property type="match status" value="1"/>
</dbReference>
<feature type="transmembrane region" description="Helical" evidence="2">
    <location>
        <begin position="251"/>
        <end position="275"/>
    </location>
</feature>
<proteinExistence type="predicted"/>
<feature type="compositionally biased region" description="Basic and acidic residues" evidence="1">
    <location>
        <begin position="497"/>
        <end position="518"/>
    </location>
</feature>
<feature type="region of interest" description="Disordered" evidence="1">
    <location>
        <begin position="305"/>
        <end position="377"/>
    </location>
</feature>
<keyword evidence="4" id="KW-1185">Reference proteome</keyword>
<dbReference type="Pfam" id="PF09772">
    <property type="entry name" value="Tmem26"/>
    <property type="match status" value="1"/>
</dbReference>
<feature type="transmembrane region" description="Helical" evidence="2">
    <location>
        <begin position="138"/>
        <end position="157"/>
    </location>
</feature>
<name>A0AA89BSN7_PINIB</name>
<feature type="transmembrane region" description="Helical" evidence="2">
    <location>
        <begin position="224"/>
        <end position="245"/>
    </location>
</feature>
<feature type="compositionally biased region" description="Basic and acidic residues" evidence="1">
    <location>
        <begin position="566"/>
        <end position="588"/>
    </location>
</feature>
<feature type="region of interest" description="Disordered" evidence="1">
    <location>
        <begin position="628"/>
        <end position="846"/>
    </location>
</feature>
<feature type="compositionally biased region" description="Polar residues" evidence="1">
    <location>
        <begin position="828"/>
        <end position="846"/>
    </location>
</feature>
<dbReference type="EMBL" id="VSWD01000009">
    <property type="protein sequence ID" value="KAK3092845.1"/>
    <property type="molecule type" value="Genomic_DNA"/>
</dbReference>
<feature type="transmembrane region" description="Helical" evidence="2">
    <location>
        <begin position="107"/>
        <end position="126"/>
    </location>
</feature>
<feature type="transmembrane region" description="Helical" evidence="2">
    <location>
        <begin position="42"/>
        <end position="66"/>
    </location>
</feature>
<feature type="compositionally biased region" description="Basic and acidic residues" evidence="1">
    <location>
        <begin position="353"/>
        <end position="377"/>
    </location>
</feature>
<feature type="compositionally biased region" description="Basic and acidic residues" evidence="1">
    <location>
        <begin position="476"/>
        <end position="486"/>
    </location>
</feature>
<evidence type="ECO:0000256" key="2">
    <source>
        <dbReference type="SAM" id="Phobius"/>
    </source>
</evidence>
<feature type="compositionally biased region" description="Polar residues" evidence="1">
    <location>
        <begin position="589"/>
        <end position="600"/>
    </location>
</feature>
<dbReference type="AlphaFoldDB" id="A0AA89BSN7"/>
<keyword evidence="2" id="KW-0812">Transmembrane</keyword>
<feature type="compositionally biased region" description="Polar residues" evidence="1">
    <location>
        <begin position="519"/>
        <end position="528"/>
    </location>
</feature>
<feature type="compositionally biased region" description="Polar residues" evidence="1">
    <location>
        <begin position="332"/>
        <end position="352"/>
    </location>
</feature>
<feature type="compositionally biased region" description="Basic and acidic residues" evidence="1">
    <location>
        <begin position="305"/>
        <end position="316"/>
    </location>
</feature>
<keyword evidence="2" id="KW-1133">Transmembrane helix</keyword>
<protein>
    <recommendedName>
        <fullName evidence="5">Transmembrane protein 26</fullName>
    </recommendedName>
</protein>
<gene>
    <name evidence="3" type="ORF">FSP39_007832</name>
</gene>
<feature type="transmembrane region" description="Helical" evidence="2">
    <location>
        <begin position="169"/>
        <end position="187"/>
    </location>
</feature>